<dbReference type="EMBL" id="JZWT02000045">
    <property type="protein sequence ID" value="MFB6491532.1"/>
    <property type="molecule type" value="Genomic_DNA"/>
</dbReference>
<gene>
    <name evidence="1" type="ORF">TU35_009950</name>
</gene>
<protein>
    <submittedName>
        <fullName evidence="1">Uncharacterized protein</fullName>
    </submittedName>
</protein>
<name>A0ACC6V3A1_9CREN</name>
<comment type="caution">
    <text evidence="1">The sequence shown here is derived from an EMBL/GenBank/DDBJ whole genome shotgun (WGS) entry which is preliminary data.</text>
</comment>
<organism evidence="1 2">
    <name type="scientific">Thermoproteus sp. AZ2</name>
    <dbReference type="NCBI Taxonomy" id="1609232"/>
    <lineage>
        <taxon>Archaea</taxon>
        <taxon>Thermoproteota</taxon>
        <taxon>Thermoprotei</taxon>
        <taxon>Thermoproteales</taxon>
        <taxon>Thermoproteaceae</taxon>
        <taxon>Thermoproteus</taxon>
    </lineage>
</organism>
<evidence type="ECO:0000313" key="2">
    <source>
        <dbReference type="Proteomes" id="UP000033636"/>
    </source>
</evidence>
<evidence type="ECO:0000313" key="1">
    <source>
        <dbReference type="EMBL" id="MFB6491532.1"/>
    </source>
</evidence>
<dbReference type="Proteomes" id="UP000033636">
    <property type="component" value="Unassembled WGS sequence"/>
</dbReference>
<accession>A0ACC6V3A1</accession>
<sequence>MEAAQMVLIFALAVAIAFALFFIVTRMIAAAPVPNMYVDTYNSTTLPNEALIAVRSEGPVTVVKAWLVAGGGLIPAQACGVSGTELLMKGGWSCNDVSYFFLLFKAGLTPGKYALIVETAKGNYTMNFILG</sequence>
<proteinExistence type="predicted"/>
<reference evidence="1" key="1">
    <citation type="submission" date="2024-07" db="EMBL/GenBank/DDBJ databases">
        <title>Metagenome and Metagenome-Assembled Genomes of Archaea from a hot spring from the geothermal field of Los Azufres, Mexico.</title>
        <authorList>
            <person name="Marin-Paredes R."/>
            <person name="Martinez-Romero E."/>
            <person name="Servin-Garciduenas L.E."/>
        </authorList>
    </citation>
    <scope>NUCLEOTIDE SEQUENCE</scope>
</reference>